<name>A0ABP0SIQ2_9DINO</name>
<dbReference type="CDD" id="cd00030">
    <property type="entry name" value="C2"/>
    <property type="match status" value="1"/>
</dbReference>
<dbReference type="EMBL" id="CAXAMN010027694">
    <property type="protein sequence ID" value="CAK9112271.1"/>
    <property type="molecule type" value="Genomic_DNA"/>
</dbReference>
<evidence type="ECO:0000259" key="4">
    <source>
        <dbReference type="PROSITE" id="PS50004"/>
    </source>
</evidence>
<dbReference type="PANTHER" id="PTHR45911">
    <property type="entry name" value="C2 DOMAIN-CONTAINING PROTEIN"/>
    <property type="match status" value="1"/>
</dbReference>
<proteinExistence type="predicted"/>
<dbReference type="InterPro" id="IPR000008">
    <property type="entry name" value="C2_dom"/>
</dbReference>
<keyword evidence="6" id="KW-1185">Reference proteome</keyword>
<keyword evidence="2" id="KW-0106">Calcium</keyword>
<sequence length="1186" mass="130093">MAASPQKTVLVEAASLEKQLTEMLLAHAKEPLFFWHGPKWMVKSKLDRLLARGAWHDEMKALANFSFTITDLLGKGATAEEGQKAVQGSVPLVGVVVDDSFCSPDALALGVRASGVCAWCPMPIEAEAFSPWLCLAAPHLSSDDPNSAFPRAAPYAVLQLFIDRAHALPAADLNGLSDPYVTAQINDQDLQVRTTTQNGTLAPRWGEEFHIPVYRPESVLTLYVHDEDFGTENIVGFAGSLVGLSDDLLGCVDISLERLPLNTKLSGWFDLHSVTKATSYRTRVALSESGEAQTVGRIRLQLTLRVQQPQDELYALCLGPPSFGEPLQPLNFGELMTHVSSIARVLGRVGDFCGPLVTRAERFSSLVFGTAIFLVWRPHFILPLLIVKFCVVLLLSQPVPTEVSESAVSDPKLQQVFKAAEVGLAAQQYTEISMAQNQLGTCVSTLHDLQETWAKAVAHKRAVSFALGLVALALVHFREWQGFVLRTLLTIMLAFFLAQNSCVARVLRALYIYKYKDTSATACLGMGVTLEAINLRSDLKRSGTCVLTPGGAASLSNSSQVSSNVPEKVSMHVLEEETWTEPAWCQHCGGFLWGAWRQNEQRCAPIENSKDGSVVIVQWSFATHALRNRTSTSARSLSLSRHESAQGTEGLHAFVQRIVIGALCSLDGLKPLATEATHVLVLPCPEATLGQVGKALRSASVSIYLSVSLPGELLEAAPREATPAAIAELLGGYISQAEKALGKPIDLVWMPYAAFKKQYWAGTKTLLEKQHRWAYGIQAEVTLPTVAKRLLERTPAPKAWLTTDDLLRPAPQEAVQGALDAGITCVSLPRKQAFSDFAALYFKMAGLTEAPALAHLRWAQHRGLASVLPLEQIVASSGSQGGALVYWKLLQAPAHSVDQSQLKLYDAENGYPLKAALYEARLGLKSGEGKLSTSPPEKEPTVFTPGVSEKILTGLKEQAKVFKANDHIIYAEDFFDTATFAAIKEETQRLWRSEDIEANCNLDGTNRLGGYITDLLPHNSSLYHLIYGNDPFRHWVSAVNDEGPMWPSDFPIELREYGSQSKGMGCHPDLQMYKVPRKDLEFAFTVDNDSRCNVSFWDAAGKLHLVQTKPNSLMMVGVNAATHCVSSTEGGTRSILKFIYVGDYRKSDEFWHYTSNECDDSNPNRQMLSDRRAQRQREARSSSSEL</sequence>
<keyword evidence="1" id="KW-0479">Metal-binding</keyword>
<dbReference type="InterPro" id="IPR035892">
    <property type="entry name" value="C2_domain_sf"/>
</dbReference>
<feature type="compositionally biased region" description="Basic and acidic residues" evidence="3">
    <location>
        <begin position="1168"/>
        <end position="1180"/>
    </location>
</feature>
<reference evidence="5 6" key="1">
    <citation type="submission" date="2024-02" db="EMBL/GenBank/DDBJ databases">
        <authorList>
            <person name="Chen Y."/>
            <person name="Shah S."/>
            <person name="Dougan E. K."/>
            <person name="Thang M."/>
            <person name="Chan C."/>
        </authorList>
    </citation>
    <scope>NUCLEOTIDE SEQUENCE [LARGE SCALE GENOMIC DNA]</scope>
</reference>
<dbReference type="Proteomes" id="UP001642484">
    <property type="component" value="Unassembled WGS sequence"/>
</dbReference>
<dbReference type="SUPFAM" id="SSF49562">
    <property type="entry name" value="C2 domain (Calcium/lipid-binding domain, CaLB)"/>
    <property type="match status" value="1"/>
</dbReference>
<feature type="domain" description="C2" evidence="4">
    <location>
        <begin position="139"/>
        <end position="269"/>
    </location>
</feature>
<dbReference type="PROSITE" id="PS50004">
    <property type="entry name" value="C2"/>
    <property type="match status" value="1"/>
</dbReference>
<organism evidence="5 6">
    <name type="scientific">Durusdinium trenchii</name>
    <dbReference type="NCBI Taxonomy" id="1381693"/>
    <lineage>
        <taxon>Eukaryota</taxon>
        <taxon>Sar</taxon>
        <taxon>Alveolata</taxon>
        <taxon>Dinophyceae</taxon>
        <taxon>Suessiales</taxon>
        <taxon>Symbiodiniaceae</taxon>
        <taxon>Durusdinium</taxon>
    </lineage>
</organism>
<dbReference type="SMART" id="SM00239">
    <property type="entry name" value="C2"/>
    <property type="match status" value="1"/>
</dbReference>
<feature type="region of interest" description="Disordered" evidence="3">
    <location>
        <begin position="1161"/>
        <end position="1186"/>
    </location>
</feature>
<dbReference type="Gene3D" id="2.60.40.150">
    <property type="entry name" value="C2 domain"/>
    <property type="match status" value="1"/>
</dbReference>
<gene>
    <name evidence="5" type="ORF">CCMP2556_LOCUS52067</name>
</gene>
<evidence type="ECO:0000256" key="3">
    <source>
        <dbReference type="SAM" id="MobiDB-lite"/>
    </source>
</evidence>
<evidence type="ECO:0000256" key="2">
    <source>
        <dbReference type="ARBA" id="ARBA00022837"/>
    </source>
</evidence>
<dbReference type="PANTHER" id="PTHR45911:SF4">
    <property type="entry name" value="MULTIPLE C2 AND TRANSMEMBRANE DOMAIN-CONTAINING PROTEIN"/>
    <property type="match status" value="1"/>
</dbReference>
<dbReference type="Pfam" id="PF00168">
    <property type="entry name" value="C2"/>
    <property type="match status" value="1"/>
</dbReference>
<evidence type="ECO:0000256" key="1">
    <source>
        <dbReference type="ARBA" id="ARBA00022723"/>
    </source>
</evidence>
<protein>
    <recommendedName>
        <fullName evidence="4">C2 domain-containing protein</fullName>
    </recommendedName>
</protein>
<comment type="caution">
    <text evidence="5">The sequence shown here is derived from an EMBL/GenBank/DDBJ whole genome shotgun (WGS) entry which is preliminary data.</text>
</comment>
<accession>A0ABP0SIQ2</accession>
<evidence type="ECO:0000313" key="6">
    <source>
        <dbReference type="Proteomes" id="UP001642484"/>
    </source>
</evidence>
<evidence type="ECO:0000313" key="5">
    <source>
        <dbReference type="EMBL" id="CAK9112271.1"/>
    </source>
</evidence>